<feature type="region of interest" description="Disordered" evidence="2">
    <location>
        <begin position="158"/>
        <end position="181"/>
    </location>
</feature>
<evidence type="ECO:0000256" key="2">
    <source>
        <dbReference type="SAM" id="MobiDB-lite"/>
    </source>
</evidence>
<protein>
    <submittedName>
        <fullName evidence="3">Autophagy-related protein 28</fullName>
    </submittedName>
</protein>
<dbReference type="EMBL" id="AZGY01000023">
    <property type="protein sequence ID" value="KZZ89898.1"/>
    <property type="molecule type" value="Genomic_DNA"/>
</dbReference>
<feature type="compositionally biased region" description="Polar residues" evidence="2">
    <location>
        <begin position="1"/>
        <end position="18"/>
    </location>
</feature>
<comment type="caution">
    <text evidence="3">The sequence shown here is derived from an EMBL/GenBank/DDBJ whole genome shotgun (WGS) entry which is preliminary data.</text>
</comment>
<evidence type="ECO:0000313" key="3">
    <source>
        <dbReference type="EMBL" id="KZZ89898.1"/>
    </source>
</evidence>
<evidence type="ECO:0000256" key="1">
    <source>
        <dbReference type="SAM" id="Coils"/>
    </source>
</evidence>
<accession>A0A167XC66</accession>
<name>A0A167XC66_9HYPO</name>
<dbReference type="OrthoDB" id="5342758at2759"/>
<dbReference type="Proteomes" id="UP000078544">
    <property type="component" value="Unassembled WGS sequence"/>
</dbReference>
<feature type="compositionally biased region" description="Basic and acidic residues" evidence="2">
    <location>
        <begin position="569"/>
        <end position="580"/>
    </location>
</feature>
<reference evidence="3 4" key="1">
    <citation type="journal article" date="2016" name="Genome Biol. Evol.">
        <title>Divergent and convergent evolution of fungal pathogenicity.</title>
        <authorList>
            <person name="Shang Y."/>
            <person name="Xiao G."/>
            <person name="Zheng P."/>
            <person name="Cen K."/>
            <person name="Zhan S."/>
            <person name="Wang C."/>
        </authorList>
    </citation>
    <scope>NUCLEOTIDE SEQUENCE [LARGE SCALE GENOMIC DNA]</scope>
    <source>
        <strain evidence="3 4">RCEF 2490</strain>
    </source>
</reference>
<sequence>MSTLSPESSKQSLRSLTQLEKPDTRPNRDLDEELARNPSRSCAGRRTASIGPKFRRQENALFTGPPAPIAASAISHHLPSRSSYHARESSQRPWDMVRTIGKSIGQIMFDQIIDRDADCIGRPDPLWRGMRRRERSIETEIQQLLDFQAASLLRGHPVASRSPVQDGSSGHDSSDAGSSTSAGGLCSAAIPMLRSPYIAPYATSDGNLIPLRQPVETKTPGLRSIRAGLAEAMKSLAELRREELDYIDDALKKRESVLYLLDKLSAKSLAIHSEMEALHNGLEASLDKELCELEETYSNVEQQIDELNENLKGLQDQKRRLRIQMQEVTCKRDARLSGYRGALEAVNSDLRILVRQPSILPLDPYLQSMTDNGDWRNLCSTATIRFSSLPRELKSPELAKMKWETEISTLQKRRSQIDHDRIALEEGHVLWTKIITFVSEFETELWHMVRHGVDFSLPKSSNAICQQDLSPSPMDSMDVVFAQLEQALDTAESRGWKLLICSIGAELEAFKEAREVLTELLRQVASAQEKEAELDPLGSQVSTTANVKASPVDEVDDESPEGKVVTHLNKAEHRCSEETP</sequence>
<keyword evidence="1" id="KW-0175">Coiled coil</keyword>
<organism evidence="3 4">
    <name type="scientific">Moelleriella libera RCEF 2490</name>
    <dbReference type="NCBI Taxonomy" id="1081109"/>
    <lineage>
        <taxon>Eukaryota</taxon>
        <taxon>Fungi</taxon>
        <taxon>Dikarya</taxon>
        <taxon>Ascomycota</taxon>
        <taxon>Pezizomycotina</taxon>
        <taxon>Sordariomycetes</taxon>
        <taxon>Hypocreomycetidae</taxon>
        <taxon>Hypocreales</taxon>
        <taxon>Clavicipitaceae</taxon>
        <taxon>Moelleriella</taxon>
    </lineage>
</organism>
<feature type="region of interest" description="Disordered" evidence="2">
    <location>
        <begin position="1"/>
        <end position="50"/>
    </location>
</feature>
<evidence type="ECO:0000313" key="4">
    <source>
        <dbReference type="Proteomes" id="UP000078544"/>
    </source>
</evidence>
<dbReference type="AlphaFoldDB" id="A0A167XC66"/>
<feature type="region of interest" description="Disordered" evidence="2">
    <location>
        <begin position="531"/>
        <end position="580"/>
    </location>
</feature>
<feature type="coiled-coil region" evidence="1">
    <location>
        <begin position="290"/>
        <end position="331"/>
    </location>
</feature>
<feature type="compositionally biased region" description="Low complexity" evidence="2">
    <location>
        <begin position="166"/>
        <end position="181"/>
    </location>
</feature>
<gene>
    <name evidence="3" type="ORF">AAL_07406</name>
</gene>
<feature type="compositionally biased region" description="Basic and acidic residues" evidence="2">
    <location>
        <begin position="20"/>
        <end position="35"/>
    </location>
</feature>
<keyword evidence="4" id="KW-1185">Reference proteome</keyword>
<proteinExistence type="predicted"/>